<keyword evidence="8 11" id="KW-1133">Transmembrane helix</keyword>
<dbReference type="InterPro" id="IPR003593">
    <property type="entry name" value="AAA+_ATPase"/>
</dbReference>
<evidence type="ECO:0000313" key="13">
    <source>
        <dbReference type="EMBL" id="GBG28685.1"/>
    </source>
</evidence>
<dbReference type="Pfam" id="PF12698">
    <property type="entry name" value="ABC2_membrane_3"/>
    <property type="match status" value="2"/>
</dbReference>
<feature type="transmembrane region" description="Helical" evidence="11">
    <location>
        <begin position="12"/>
        <end position="29"/>
    </location>
</feature>
<dbReference type="GO" id="GO:0140359">
    <property type="term" value="F:ABC-type transporter activity"/>
    <property type="evidence" value="ECO:0007669"/>
    <property type="project" value="InterPro"/>
</dbReference>
<feature type="transmembrane region" description="Helical" evidence="11">
    <location>
        <begin position="1609"/>
        <end position="1637"/>
    </location>
</feature>
<dbReference type="GO" id="GO:0016020">
    <property type="term" value="C:membrane"/>
    <property type="evidence" value="ECO:0007669"/>
    <property type="project" value="UniProtKB-SubCell"/>
</dbReference>
<name>A0A2R5GDN8_9STRA</name>
<keyword evidence="3" id="KW-0813">Transport</keyword>
<dbReference type="GO" id="GO:0005319">
    <property type="term" value="F:lipid transporter activity"/>
    <property type="evidence" value="ECO:0007669"/>
    <property type="project" value="TreeGrafter"/>
</dbReference>
<dbReference type="Pfam" id="PF00005">
    <property type="entry name" value="ABC_tran"/>
    <property type="match status" value="2"/>
</dbReference>
<comment type="caution">
    <text evidence="13">The sequence shown here is derived from an EMBL/GenBank/DDBJ whole genome shotgun (WGS) entry which is preliminary data.</text>
</comment>
<feature type="domain" description="ABC transporter" evidence="12">
    <location>
        <begin position="658"/>
        <end position="890"/>
    </location>
</feature>
<sequence>MKRRRPLETLMEIFSPMLFVLVVVAFFNISKIKQHESTIYAAQTYDVAKIAEILRDITVDFPDTDNELISVFDRVDAVLTEEGMRNLLTFDEFVWIHLALRNTIGADLLDTASDLLSRVGGGHWWNLFRLGRVIISPDTPETLAFRQWMNDTYRYWHLVEGEVFDSLQEAGSFRDSLKEEEREETANGESSSSGTEAVSSARVWAHLHFDELNFEDNRFEVRIRMQHSVLPDTEETIREFSRSVGMDSNRYQWSGFLSLQRAVELFVANRTHVIHTDTEFEAFAGQMLSAAMASANLDDPRMGYTAKYLVGALSSSNALSAISHEAFFDFVEDISGLNTLMENMTVSASDISGTVMKLPSPPYAYSLADDWSAPFPTLGWEVSEFYERFGYITGLIMACAVVYPVSQLILVIVQEKEIRMKEMMKIMGLREWVFHASWLITYTVFFFIQALAQAAYISSTVFAKADFSLVLVFIFLFNMTLISLAFIISTFFNRAKLASMLGPLVVFCMVVPAYIFTFYETYQFVPVKKALSLLAPTAYALGLDRIIAYERNSIGLTWRNMHDGNMPFSFTLGMLVFDFFLYCFIAWYLDKVLPTKYGTHEKASFILRPSYWSSTCSAWAKRLSGARRSGSNDVTKEDGSIEKQLERVSTWDPKQPSVEIKNLTKIYGGVKRKVAVRGINLEIMHGEVTCLLGTNGAGKSTTIAMLSGLYDITSGDSYIYGDSIVRDISSVRKIMGVCPQHNVLYPDLTVREHLEFFAALKGVKTDYIDREVYNMVNDCELADKVDVQTRKLSGGQKRKLSLAISLIGDSKVVFLDEPSAGMDVQSRRSMMGLLLRHKRDRTIILTTHHLEEADLLGDRVAIMKDGSIACVGSPLELKLKYGLGYVMVMTKKDHANKNVDRLCAFVKKMVPSAKLLTNSAGEVSFQLPSSENKALIELFSQIEPRLAEFNINSYGIAMTSLEDVFLSVAEQSESESTPKKDLLDAAAVDPTGTPKHASEDSVAQFSRGQTLSSNREWDVEAGEVSYRAQLWQVIRKRIIALRRDRGSIFHEIFMPLIVVTSVLFILSIKPQGAGPPLELSASEMLKDFNFKTKINHANTDASWLITDLDPTSAKLPEAFNFARVDESDPESSMTSEYFSGYLSLFDHDCDTSICLSWRNLLEQQEMAKQKRFSDIDVRNRMLEMCSYRIGDSAFLPMNLGDIAGFSERDQVLDEVLDLVRDSINGTDLNMTIANLTIEDLREILNDEGDRYFRARACAANVTLANIRDAFGIDNFTETFGIAVNLTDYEDENVLCRAVQEGNVNFTMAVLYLEDFGFSENIDLDLTEVLKDYIPSSLSFSSIFSGDISLGGLNLGDLLDSASLFEDGFVWVRIPSIEGRTMREILGLLGLDLGFEVEGDTGLLSNWISGFSFGGVASNLTIGTLVGSELLNVTIPIPMSSLFTSASGHAKAVCLKEMAEARLRTKTRNPNASFKVWNHPFETIMKENVKRVVWLAFFAVLFTLVPFCYNPACYGMHAVQERVSHAKHLLFVSGLGYKTYWLGNLIFDFACYMIVALWTLFCFAASGAIDFADSTSAVAYGTSCLFLAYGLAAIPQAYCLSFLFSDDSTAQIVISLFNFITGWMFTVTAVSLDIYGLYEVGASVRKIFRWFPAFNLGEGLIAATEESITRTILEDETQWDVFAWEFVGRNLVILCLLSLFYFGLLVLIEWLMGNVRVSKSLGKMMRGVTKYRTKRQNKSSIMPMHVADRADDLREEVANNEPVYQFSDDEDEEEGSSKASSIEGQSSSGIKLDQLYAGVQSSVAPESSGALEQYDLDNIGQDEIMEDAASQKVTKGGVLRRMDQAGAEGFEFEPHERKGGKKQRRTRYIFDEDEDVRSERHRVFQSGAGDILQLRLLRKVFANVLTGKKHVAVRQLSLGIKPGECFGFLGTNGAGKTTTMKMITRESFPSEGKILLRGKSIFHYSSSRDIGYCPQFDALFPRLTATEHLQIYANIKGVPAQHIDSVVEHLLDACDLRPFAHVISSTYSGGTKRKLSIALALIGKPDVILLDEPSAGVDPAARRRIWEIICSSMSESRSIVLTSHSMEECEALCDRVSIMAGGVMRCIGPSLHLKKRFCSGYEVQIRANSLQDCVRASGYIQTYMKATIKEQYGPQATLSIPFEGMSLSLIFKTLEKNRESWGLSSYGVSQASLEQVFMNIASKYNIPQRVQVERSSRTLQGGSSSRMFGLFR</sequence>
<dbReference type="InterPro" id="IPR027417">
    <property type="entry name" value="P-loop_NTPase"/>
</dbReference>
<proteinExistence type="inferred from homology"/>
<dbReference type="PROSITE" id="PS50893">
    <property type="entry name" value="ABC_TRANSPORTER_2"/>
    <property type="match status" value="2"/>
</dbReference>
<evidence type="ECO:0000256" key="8">
    <source>
        <dbReference type="ARBA" id="ARBA00022989"/>
    </source>
</evidence>
<dbReference type="FunFam" id="3.40.50.300:FF:000335">
    <property type="entry name" value="ATP binding cassette subfamily A member 5"/>
    <property type="match status" value="1"/>
</dbReference>
<accession>A0A2R5GDN8</accession>
<evidence type="ECO:0000256" key="5">
    <source>
        <dbReference type="ARBA" id="ARBA00022737"/>
    </source>
</evidence>
<dbReference type="Proteomes" id="UP000241890">
    <property type="component" value="Unassembled WGS sequence"/>
</dbReference>
<dbReference type="GO" id="GO:0016887">
    <property type="term" value="F:ATP hydrolysis activity"/>
    <property type="evidence" value="ECO:0007669"/>
    <property type="project" value="InterPro"/>
</dbReference>
<keyword evidence="5" id="KW-0677">Repeat</keyword>
<feature type="transmembrane region" description="Helical" evidence="11">
    <location>
        <begin position="1576"/>
        <end position="1597"/>
    </location>
</feature>
<feature type="domain" description="ABC transporter" evidence="12">
    <location>
        <begin position="1891"/>
        <end position="2125"/>
    </location>
</feature>
<evidence type="ECO:0000256" key="1">
    <source>
        <dbReference type="ARBA" id="ARBA00004141"/>
    </source>
</evidence>
<feature type="transmembrane region" description="Helical" evidence="11">
    <location>
        <begin position="1048"/>
        <end position="1068"/>
    </location>
</feature>
<feature type="region of interest" description="Disordered" evidence="10">
    <location>
        <begin position="1760"/>
        <end position="1785"/>
    </location>
</feature>
<dbReference type="GO" id="GO:0005524">
    <property type="term" value="F:ATP binding"/>
    <property type="evidence" value="ECO:0007669"/>
    <property type="project" value="UniProtKB-KW"/>
</dbReference>
<dbReference type="SMART" id="SM00382">
    <property type="entry name" value="AAA"/>
    <property type="match status" value="2"/>
</dbReference>
<evidence type="ECO:0000256" key="11">
    <source>
        <dbReference type="SAM" id="Phobius"/>
    </source>
</evidence>
<dbReference type="EMBL" id="BEYU01000046">
    <property type="protein sequence ID" value="GBG28685.1"/>
    <property type="molecule type" value="Genomic_DNA"/>
</dbReference>
<evidence type="ECO:0000256" key="9">
    <source>
        <dbReference type="ARBA" id="ARBA00023136"/>
    </source>
</evidence>
<dbReference type="OrthoDB" id="10255969at2759"/>
<reference evidence="13 14" key="1">
    <citation type="submission" date="2017-12" db="EMBL/GenBank/DDBJ databases">
        <title>Sequencing, de novo assembly and annotation of complete genome of a new Thraustochytrid species, strain FCC1311.</title>
        <authorList>
            <person name="Sedici K."/>
            <person name="Godart F."/>
            <person name="Aiese Cigliano R."/>
            <person name="Sanseverino W."/>
            <person name="Barakat M."/>
            <person name="Ortet P."/>
            <person name="Marechal E."/>
            <person name="Cagnac O."/>
            <person name="Amato A."/>
        </authorList>
    </citation>
    <scope>NUCLEOTIDE SEQUENCE [LARGE SCALE GENOMIC DNA]</scope>
</reference>
<evidence type="ECO:0000256" key="4">
    <source>
        <dbReference type="ARBA" id="ARBA00022692"/>
    </source>
</evidence>
<feature type="transmembrane region" description="Helical" evidence="11">
    <location>
        <begin position="389"/>
        <end position="413"/>
    </location>
</feature>
<dbReference type="InterPro" id="IPR003439">
    <property type="entry name" value="ABC_transporter-like_ATP-bd"/>
</dbReference>
<organism evidence="13 14">
    <name type="scientific">Hondaea fermentalgiana</name>
    <dbReference type="NCBI Taxonomy" id="2315210"/>
    <lineage>
        <taxon>Eukaryota</taxon>
        <taxon>Sar</taxon>
        <taxon>Stramenopiles</taxon>
        <taxon>Bigyra</taxon>
        <taxon>Labyrinthulomycetes</taxon>
        <taxon>Thraustochytrida</taxon>
        <taxon>Thraustochytriidae</taxon>
        <taxon>Hondaea</taxon>
    </lineage>
</organism>
<evidence type="ECO:0000313" key="14">
    <source>
        <dbReference type="Proteomes" id="UP000241890"/>
    </source>
</evidence>
<dbReference type="InParanoid" id="A0A2R5GDN8"/>
<dbReference type="InterPro" id="IPR026082">
    <property type="entry name" value="ABCA"/>
</dbReference>
<evidence type="ECO:0000256" key="7">
    <source>
        <dbReference type="ARBA" id="ARBA00022840"/>
    </source>
</evidence>
<feature type="transmembrane region" description="Helical" evidence="11">
    <location>
        <begin position="433"/>
        <end position="455"/>
    </location>
</feature>
<feature type="compositionally biased region" description="Polar residues" evidence="10">
    <location>
        <begin position="1776"/>
        <end position="1785"/>
    </location>
</feature>
<feature type="transmembrane region" description="Helical" evidence="11">
    <location>
        <begin position="1491"/>
        <end position="1511"/>
    </location>
</feature>
<keyword evidence="14" id="KW-1185">Reference proteome</keyword>
<feature type="transmembrane region" description="Helical" evidence="11">
    <location>
        <begin position="500"/>
        <end position="519"/>
    </location>
</feature>
<comment type="subcellular location">
    <subcellularLocation>
        <location evidence="1">Membrane</location>
        <topology evidence="1">Multi-pass membrane protein</topology>
    </subcellularLocation>
</comment>
<feature type="transmembrane region" description="Helical" evidence="11">
    <location>
        <begin position="1690"/>
        <end position="1711"/>
    </location>
</feature>
<dbReference type="CDD" id="cd03263">
    <property type="entry name" value="ABC_subfamily_A"/>
    <property type="match status" value="2"/>
</dbReference>
<feature type="transmembrane region" description="Helical" evidence="11">
    <location>
        <begin position="568"/>
        <end position="589"/>
    </location>
</feature>
<keyword evidence="6" id="KW-0547">Nucleotide-binding</keyword>
<feature type="transmembrane region" description="Helical" evidence="11">
    <location>
        <begin position="1539"/>
        <end position="1564"/>
    </location>
</feature>
<dbReference type="Gene3D" id="3.40.50.300">
    <property type="entry name" value="P-loop containing nucleotide triphosphate hydrolases"/>
    <property type="match status" value="2"/>
</dbReference>
<dbReference type="PANTHER" id="PTHR19229">
    <property type="entry name" value="ATP-BINDING CASSETTE TRANSPORTER SUBFAMILY A ABCA"/>
    <property type="match status" value="1"/>
</dbReference>
<evidence type="ECO:0000259" key="12">
    <source>
        <dbReference type="PROSITE" id="PS50893"/>
    </source>
</evidence>
<evidence type="ECO:0000256" key="2">
    <source>
        <dbReference type="ARBA" id="ARBA00008869"/>
    </source>
</evidence>
<dbReference type="PROSITE" id="PS00211">
    <property type="entry name" value="ABC_TRANSPORTER_1"/>
    <property type="match status" value="1"/>
</dbReference>
<dbReference type="PANTHER" id="PTHR19229:SF250">
    <property type="entry name" value="ABC TRANSPORTER DOMAIN-CONTAINING PROTEIN-RELATED"/>
    <property type="match status" value="1"/>
</dbReference>
<gene>
    <name evidence="13" type="ORF">FCC1311_017421</name>
</gene>
<feature type="region of interest" description="Disordered" evidence="10">
    <location>
        <begin position="175"/>
        <end position="195"/>
    </location>
</feature>
<dbReference type="FunFam" id="3.40.50.300:FF:000298">
    <property type="entry name" value="ATP-binding cassette sub-family A member 12"/>
    <property type="match status" value="1"/>
</dbReference>
<keyword evidence="9 11" id="KW-0472">Membrane</keyword>
<keyword evidence="7 13" id="KW-0067">ATP-binding</keyword>
<evidence type="ECO:0000256" key="10">
    <source>
        <dbReference type="SAM" id="MobiDB-lite"/>
    </source>
</evidence>
<dbReference type="InterPro" id="IPR017871">
    <property type="entry name" value="ABC_transporter-like_CS"/>
</dbReference>
<dbReference type="InterPro" id="IPR013525">
    <property type="entry name" value="ABC2_TM"/>
</dbReference>
<dbReference type="SUPFAM" id="SSF52540">
    <property type="entry name" value="P-loop containing nucleoside triphosphate hydrolases"/>
    <property type="match status" value="2"/>
</dbReference>
<feature type="transmembrane region" description="Helical" evidence="11">
    <location>
        <begin position="467"/>
        <end position="488"/>
    </location>
</feature>
<evidence type="ECO:0000256" key="3">
    <source>
        <dbReference type="ARBA" id="ARBA00022448"/>
    </source>
</evidence>
<evidence type="ECO:0000256" key="6">
    <source>
        <dbReference type="ARBA" id="ARBA00022741"/>
    </source>
</evidence>
<comment type="similarity">
    <text evidence="2">Belongs to the ABC transporter superfamily. ABCA family.</text>
</comment>
<keyword evidence="4 11" id="KW-0812">Transmembrane</keyword>
<protein>
    <submittedName>
        <fullName evidence="13">ABC transporter ATP-binding protein</fullName>
    </submittedName>
</protein>